<feature type="region of interest" description="Disordered" evidence="2">
    <location>
        <begin position="67"/>
        <end position="90"/>
    </location>
</feature>
<dbReference type="InterPro" id="IPR026992">
    <property type="entry name" value="DIOX_N"/>
</dbReference>
<dbReference type="GO" id="GO:0016491">
    <property type="term" value="F:oxidoreductase activity"/>
    <property type="evidence" value="ECO:0007669"/>
    <property type="project" value="UniProtKB-KW"/>
</dbReference>
<evidence type="ECO:0000256" key="1">
    <source>
        <dbReference type="RuleBase" id="RU003682"/>
    </source>
</evidence>
<keyword evidence="5" id="KW-1185">Reference proteome</keyword>
<comment type="caution">
    <text evidence="4">The sequence shown here is derived from an EMBL/GenBank/DDBJ whole genome shotgun (WGS) entry which is preliminary data.</text>
</comment>
<dbReference type="AlphaFoldDB" id="A0A427YPX6"/>
<dbReference type="EMBL" id="RSCD01000004">
    <property type="protein sequence ID" value="RSH93110.1"/>
    <property type="molecule type" value="Genomic_DNA"/>
</dbReference>
<dbReference type="InterPro" id="IPR027443">
    <property type="entry name" value="IPNS-like_sf"/>
</dbReference>
<accession>A0A427YPX6</accession>
<comment type="similarity">
    <text evidence="1">Belongs to the iron/ascorbate-dependent oxidoreductase family.</text>
</comment>
<name>A0A427YPX6_9TREE</name>
<protein>
    <recommendedName>
        <fullName evidence="3">Fe2OG dioxygenase domain-containing protein</fullName>
    </recommendedName>
</protein>
<keyword evidence="1" id="KW-0408">Iron</keyword>
<keyword evidence="1" id="KW-0560">Oxidoreductase</keyword>
<dbReference type="OrthoDB" id="288590at2759"/>
<dbReference type="STRING" id="1890683.A0A427YPX6"/>
<evidence type="ECO:0000313" key="5">
    <source>
        <dbReference type="Proteomes" id="UP000279259"/>
    </source>
</evidence>
<dbReference type="InterPro" id="IPR044861">
    <property type="entry name" value="IPNS-like_FE2OG_OXY"/>
</dbReference>
<dbReference type="SUPFAM" id="SSF51197">
    <property type="entry name" value="Clavaminate synthase-like"/>
    <property type="match status" value="1"/>
</dbReference>
<organism evidence="4 5">
    <name type="scientific">Saitozyma podzolica</name>
    <dbReference type="NCBI Taxonomy" id="1890683"/>
    <lineage>
        <taxon>Eukaryota</taxon>
        <taxon>Fungi</taxon>
        <taxon>Dikarya</taxon>
        <taxon>Basidiomycota</taxon>
        <taxon>Agaricomycotina</taxon>
        <taxon>Tremellomycetes</taxon>
        <taxon>Tremellales</taxon>
        <taxon>Trimorphomycetaceae</taxon>
        <taxon>Saitozyma</taxon>
    </lineage>
</organism>
<feature type="compositionally biased region" description="Polar residues" evidence="2">
    <location>
        <begin position="77"/>
        <end position="90"/>
    </location>
</feature>
<dbReference type="Pfam" id="PF03171">
    <property type="entry name" value="2OG-FeII_Oxy"/>
    <property type="match status" value="1"/>
</dbReference>
<sequence length="374" mass="41563">MPGVPTISLHDFDARRDEIIQQLMDAATNVGFFALSNHSIPLSDVQSAFSLSREFFALEDETKAKTPLNGKNAGWEKNTQVRPSTGTADQKESMQLQFSRMEGLWPSDEDVPGFRSRAEKFMGQIQALLDHKYTFPTNHTPSQPPRGLKDRPSAAPLFFCLSVKVMECFAEGLGLPLDTFTTGTVSPPGFADSQSTFRLLHYHSTENKIFGPNFWRAGAHADFDVLTMLFQRDGEGGLEVCPGRKVVGDFGMGTEWFPVEARMDQIVCNIGDQLMRWSDDRLKSTYHRVRLPEGSESRGPRYSIAFFNQARTDVVIQGPQKKYPPVTGGEFIAQALARNRMQSAEVAQAAAKLDADRVASEVHFVPTHLQAVTA</sequence>
<dbReference type="InterPro" id="IPR050231">
    <property type="entry name" value="Iron_ascorbate_oxido_reductase"/>
</dbReference>
<gene>
    <name evidence="4" type="ORF">EHS25_007463</name>
</gene>
<evidence type="ECO:0000259" key="3">
    <source>
        <dbReference type="PROSITE" id="PS51471"/>
    </source>
</evidence>
<keyword evidence="1" id="KW-0479">Metal-binding</keyword>
<reference evidence="4 5" key="1">
    <citation type="submission" date="2018-11" db="EMBL/GenBank/DDBJ databases">
        <title>Genome sequence of Saitozyma podzolica DSM 27192.</title>
        <authorList>
            <person name="Aliyu H."/>
            <person name="Gorte O."/>
            <person name="Ochsenreither K."/>
        </authorList>
    </citation>
    <scope>NUCLEOTIDE SEQUENCE [LARGE SCALE GENOMIC DNA]</scope>
    <source>
        <strain evidence="4 5">DSM 27192</strain>
    </source>
</reference>
<dbReference type="GO" id="GO:0046872">
    <property type="term" value="F:metal ion binding"/>
    <property type="evidence" value="ECO:0007669"/>
    <property type="project" value="UniProtKB-KW"/>
</dbReference>
<evidence type="ECO:0000256" key="2">
    <source>
        <dbReference type="SAM" id="MobiDB-lite"/>
    </source>
</evidence>
<dbReference type="PANTHER" id="PTHR47990">
    <property type="entry name" value="2-OXOGLUTARATE (2OG) AND FE(II)-DEPENDENT OXYGENASE SUPERFAMILY PROTEIN-RELATED"/>
    <property type="match status" value="1"/>
</dbReference>
<feature type="domain" description="Fe2OG dioxygenase" evidence="3">
    <location>
        <begin position="192"/>
        <end position="310"/>
    </location>
</feature>
<evidence type="ECO:0000313" key="4">
    <source>
        <dbReference type="EMBL" id="RSH93110.1"/>
    </source>
</evidence>
<dbReference type="PROSITE" id="PS51471">
    <property type="entry name" value="FE2OG_OXY"/>
    <property type="match status" value="1"/>
</dbReference>
<dbReference type="Pfam" id="PF14226">
    <property type="entry name" value="DIOX_N"/>
    <property type="match status" value="1"/>
</dbReference>
<dbReference type="Gene3D" id="2.60.120.330">
    <property type="entry name" value="B-lactam Antibiotic, Isopenicillin N Synthase, Chain"/>
    <property type="match status" value="1"/>
</dbReference>
<dbReference type="Proteomes" id="UP000279259">
    <property type="component" value="Unassembled WGS sequence"/>
</dbReference>
<dbReference type="InterPro" id="IPR005123">
    <property type="entry name" value="Oxoglu/Fe-dep_dioxygenase_dom"/>
</dbReference>
<proteinExistence type="inferred from homology"/>